<dbReference type="Pfam" id="PF02348">
    <property type="entry name" value="CTP_transf_3"/>
    <property type="match status" value="1"/>
</dbReference>
<protein>
    <submittedName>
        <fullName evidence="1">Spore coat protein</fullName>
    </submittedName>
</protein>
<organism evidence="1">
    <name type="scientific">Pseudoalteromonas prydzensis</name>
    <dbReference type="NCBI Taxonomy" id="182141"/>
    <lineage>
        <taxon>Bacteria</taxon>
        <taxon>Pseudomonadati</taxon>
        <taxon>Pseudomonadota</taxon>
        <taxon>Gammaproteobacteria</taxon>
        <taxon>Alteromonadales</taxon>
        <taxon>Pseudoalteromonadaceae</taxon>
        <taxon>Pseudoalteromonas</taxon>
    </lineage>
</organism>
<keyword evidence="1" id="KW-0167">Capsid protein</keyword>
<dbReference type="RefSeq" id="WP_304179410.1">
    <property type="nucleotide sequence ID" value="NZ_DRGM01000037.1"/>
</dbReference>
<dbReference type="Gene3D" id="3.90.550.10">
    <property type="entry name" value="Spore Coat Polysaccharide Biosynthesis Protein SpsA, Chain A"/>
    <property type="match status" value="1"/>
</dbReference>
<dbReference type="CDD" id="cd02518">
    <property type="entry name" value="GT2_SpsF"/>
    <property type="match status" value="1"/>
</dbReference>
<dbReference type="AlphaFoldDB" id="A0A7V1GDK3"/>
<dbReference type="GO" id="GO:0005829">
    <property type="term" value="C:cytosol"/>
    <property type="evidence" value="ECO:0007669"/>
    <property type="project" value="TreeGrafter"/>
</dbReference>
<proteinExistence type="predicted"/>
<keyword evidence="1" id="KW-0946">Virion</keyword>
<dbReference type="SUPFAM" id="SSF53448">
    <property type="entry name" value="Nucleotide-diphospho-sugar transferases"/>
    <property type="match status" value="1"/>
</dbReference>
<reference evidence="1" key="1">
    <citation type="journal article" date="2020" name="mSystems">
        <title>Genome- and Community-Level Interaction Insights into Carbon Utilization and Element Cycling Functions of Hydrothermarchaeota in Hydrothermal Sediment.</title>
        <authorList>
            <person name="Zhou Z."/>
            <person name="Liu Y."/>
            <person name="Xu W."/>
            <person name="Pan J."/>
            <person name="Luo Z.H."/>
            <person name="Li M."/>
        </authorList>
    </citation>
    <scope>NUCLEOTIDE SEQUENCE [LARGE SCALE GENOMIC DNA]</scope>
    <source>
        <strain evidence="1">HyVt-346</strain>
    </source>
</reference>
<gene>
    <name evidence="1" type="ORF">ENH88_03365</name>
</gene>
<dbReference type="InterPro" id="IPR029044">
    <property type="entry name" value="Nucleotide-diphossugar_trans"/>
</dbReference>
<dbReference type="EMBL" id="DRGM01000037">
    <property type="protein sequence ID" value="HEA15489.1"/>
    <property type="molecule type" value="Genomic_DNA"/>
</dbReference>
<sequence>MKRVNAFIQARMGSSRLPGKVLKNLNGKPVITHLVQRLRQAKCFHKIVLLTSTNSENDELCAIAQREGILVYRGPEENVLKRFQLAAELFPCDYIMRLTGDSPFVEPSICEQLYLELLSKNADYAYLSEHYAEGVDCEVFKTAILTPLDSLSLRPSELEHVTLHFYENNHGKYNVVEMQSNSDDSHYRFTLDTPEDWQVVKAISLAEKDSTRLTYAEIKLFLDSHPEVKKINSRIIRNEGLAISLHNEQQIVSE</sequence>
<dbReference type="InterPro" id="IPR003329">
    <property type="entry name" value="Cytidylyl_trans"/>
</dbReference>
<name>A0A7V1GDK3_9GAMM</name>
<evidence type="ECO:0000313" key="1">
    <source>
        <dbReference type="EMBL" id="HEA15489.1"/>
    </source>
</evidence>
<accession>A0A7V1GDK3</accession>
<dbReference type="PANTHER" id="PTHR42866:SF1">
    <property type="entry name" value="SPORE COAT POLYSACCHARIDE BIOSYNTHESIS PROTEIN SPSF"/>
    <property type="match status" value="1"/>
</dbReference>
<dbReference type="Proteomes" id="UP000886188">
    <property type="component" value="Unassembled WGS sequence"/>
</dbReference>
<dbReference type="PANTHER" id="PTHR42866">
    <property type="entry name" value="3-DEOXY-MANNO-OCTULOSONATE CYTIDYLYLTRANSFERASE"/>
    <property type="match status" value="1"/>
</dbReference>
<comment type="caution">
    <text evidence="1">The sequence shown here is derived from an EMBL/GenBank/DDBJ whole genome shotgun (WGS) entry which is preliminary data.</text>
</comment>